<accession>A0A1R1PPW9</accession>
<protein>
    <submittedName>
        <fullName evidence="1">Uncharacterized protein</fullName>
    </submittedName>
</protein>
<dbReference type="Proteomes" id="UP000188320">
    <property type="component" value="Unassembled WGS sequence"/>
</dbReference>
<sequence>MHPTDHISTALEYSLYDNMISGALYHLVATYSVMSPAPSPPCTSTFTPLANPKSHTFKSQFEFSNRLLGFKSLWRTFAECIYFSARSV</sequence>
<name>A0A1R1PPW9_ZANCU</name>
<dbReference type="EMBL" id="LSSK01000536">
    <property type="protein sequence ID" value="OMH83014.1"/>
    <property type="molecule type" value="Genomic_DNA"/>
</dbReference>
<dbReference type="AlphaFoldDB" id="A0A1R1PPW9"/>
<evidence type="ECO:0000313" key="2">
    <source>
        <dbReference type="Proteomes" id="UP000188320"/>
    </source>
</evidence>
<proteinExistence type="predicted"/>
<comment type="caution">
    <text evidence="1">The sequence shown here is derived from an EMBL/GenBank/DDBJ whole genome shotgun (WGS) entry which is preliminary data.</text>
</comment>
<organism evidence="1 2">
    <name type="scientific">Zancudomyces culisetae</name>
    <name type="common">Gut fungus</name>
    <name type="synonym">Smittium culisetae</name>
    <dbReference type="NCBI Taxonomy" id="1213189"/>
    <lineage>
        <taxon>Eukaryota</taxon>
        <taxon>Fungi</taxon>
        <taxon>Fungi incertae sedis</taxon>
        <taxon>Zoopagomycota</taxon>
        <taxon>Kickxellomycotina</taxon>
        <taxon>Harpellomycetes</taxon>
        <taxon>Harpellales</taxon>
        <taxon>Legeriomycetaceae</taxon>
        <taxon>Zancudomyces</taxon>
    </lineage>
</organism>
<gene>
    <name evidence="1" type="ORF">AX774_g3491</name>
</gene>
<evidence type="ECO:0000313" key="1">
    <source>
        <dbReference type="EMBL" id="OMH83014.1"/>
    </source>
</evidence>
<dbReference type="OrthoDB" id="5594997at2759"/>
<keyword evidence="2" id="KW-1185">Reference proteome</keyword>
<reference evidence="2" key="1">
    <citation type="submission" date="2017-01" db="EMBL/GenBank/DDBJ databases">
        <authorList>
            <person name="Wang Y."/>
            <person name="White M."/>
            <person name="Kvist S."/>
            <person name="Moncalvo J.-M."/>
        </authorList>
    </citation>
    <scope>NUCLEOTIDE SEQUENCE [LARGE SCALE GENOMIC DNA]</scope>
    <source>
        <strain evidence="2">COL-18-3</strain>
    </source>
</reference>